<proteinExistence type="predicted"/>
<dbReference type="GO" id="GO:0003677">
    <property type="term" value="F:DNA binding"/>
    <property type="evidence" value="ECO:0007669"/>
    <property type="project" value="InterPro"/>
</dbReference>
<feature type="region of interest" description="Disordered" evidence="4">
    <location>
        <begin position="1"/>
        <end position="23"/>
    </location>
</feature>
<evidence type="ECO:0000256" key="4">
    <source>
        <dbReference type="SAM" id="MobiDB-lite"/>
    </source>
</evidence>
<evidence type="ECO:0000256" key="1">
    <source>
        <dbReference type="ARBA" id="ARBA00022723"/>
    </source>
</evidence>
<dbReference type="SUPFAM" id="SSF103612">
    <property type="entry name" value="SBT domain"/>
    <property type="match status" value="1"/>
</dbReference>
<dbReference type="STRING" id="69332.A0A388LBW0"/>
<dbReference type="GO" id="GO:0008270">
    <property type="term" value="F:zinc ion binding"/>
    <property type="evidence" value="ECO:0007669"/>
    <property type="project" value="UniProtKB-KW"/>
</dbReference>
<comment type="caution">
    <text evidence="6">The sequence shown here is derived from an EMBL/GenBank/DDBJ whole genome shotgun (WGS) entry which is preliminary data.</text>
</comment>
<protein>
    <recommendedName>
        <fullName evidence="5">SBP-type domain-containing protein</fullName>
    </recommendedName>
</protein>
<sequence length="242" mass="25841">MGVNPVMAQGEEKRGSKISGSSDAIPIIPSASAASGLAVVNDLKEQIECHGMGFPPGSSSSQMIRDHHQQQEQQHQAVRKQVMQPMITRGAVRTEASQSSWPIRLGEEDGSCDQMMCDCEDGSKLGLGTGSTDTGTGTGTGTGTETNTAGGQTKRGRGKTVGSVAFPLSNAVQASCQVDGCMEDLMSCKDYFRRHKVCQEHARALTVLTAGSPQRFCQQCGRFHTLNSFDEGRKSFQGCINY</sequence>
<keyword evidence="2" id="KW-0863">Zinc-finger</keyword>
<evidence type="ECO:0000313" key="7">
    <source>
        <dbReference type="Proteomes" id="UP000265515"/>
    </source>
</evidence>
<accession>A0A388LBW0</accession>
<dbReference type="Gene3D" id="4.10.1100.10">
    <property type="entry name" value="Transcription factor, SBP-box domain"/>
    <property type="match status" value="1"/>
</dbReference>
<dbReference type="Gramene" id="GBG79776">
    <property type="protein sequence ID" value="GBG79776"/>
    <property type="gene ID" value="CBR_g30039"/>
</dbReference>
<evidence type="ECO:0000313" key="6">
    <source>
        <dbReference type="EMBL" id="GBG79776.1"/>
    </source>
</evidence>
<dbReference type="InterPro" id="IPR036893">
    <property type="entry name" value="SBP_sf"/>
</dbReference>
<keyword evidence="7" id="KW-1185">Reference proteome</keyword>
<dbReference type="PANTHER" id="PTHR31251:SF169">
    <property type="entry name" value="SQUAMOSA PROMOTER-BINDING-LIKE PROTEIN 8"/>
    <property type="match status" value="1"/>
</dbReference>
<dbReference type="Proteomes" id="UP000265515">
    <property type="component" value="Unassembled WGS sequence"/>
</dbReference>
<dbReference type="AlphaFoldDB" id="A0A388LBW0"/>
<dbReference type="PANTHER" id="PTHR31251">
    <property type="entry name" value="SQUAMOSA PROMOTER-BINDING-LIKE PROTEIN 4"/>
    <property type="match status" value="1"/>
</dbReference>
<dbReference type="PROSITE" id="PS51141">
    <property type="entry name" value="ZF_SBP"/>
    <property type="match status" value="1"/>
</dbReference>
<dbReference type="OrthoDB" id="1930417at2759"/>
<evidence type="ECO:0000256" key="2">
    <source>
        <dbReference type="ARBA" id="ARBA00022771"/>
    </source>
</evidence>
<evidence type="ECO:0000256" key="3">
    <source>
        <dbReference type="ARBA" id="ARBA00022833"/>
    </source>
</evidence>
<reference evidence="6 7" key="1">
    <citation type="journal article" date="2018" name="Cell">
        <title>The Chara Genome: Secondary Complexity and Implications for Plant Terrestrialization.</title>
        <authorList>
            <person name="Nishiyama T."/>
            <person name="Sakayama H."/>
            <person name="Vries J.D."/>
            <person name="Buschmann H."/>
            <person name="Saint-Marcoux D."/>
            <person name="Ullrich K.K."/>
            <person name="Haas F.B."/>
            <person name="Vanderstraeten L."/>
            <person name="Becker D."/>
            <person name="Lang D."/>
            <person name="Vosolsobe S."/>
            <person name="Rombauts S."/>
            <person name="Wilhelmsson P.K.I."/>
            <person name="Janitza P."/>
            <person name="Kern R."/>
            <person name="Heyl A."/>
            <person name="Rumpler F."/>
            <person name="Villalobos L.I.A.C."/>
            <person name="Clay J.M."/>
            <person name="Skokan R."/>
            <person name="Toyoda A."/>
            <person name="Suzuki Y."/>
            <person name="Kagoshima H."/>
            <person name="Schijlen E."/>
            <person name="Tajeshwar N."/>
            <person name="Catarino B."/>
            <person name="Hetherington A.J."/>
            <person name="Saltykova A."/>
            <person name="Bonnot C."/>
            <person name="Breuninger H."/>
            <person name="Symeonidi A."/>
            <person name="Radhakrishnan G.V."/>
            <person name="Van Nieuwerburgh F."/>
            <person name="Deforce D."/>
            <person name="Chang C."/>
            <person name="Karol K.G."/>
            <person name="Hedrich R."/>
            <person name="Ulvskov P."/>
            <person name="Glockner G."/>
            <person name="Delwiche C.F."/>
            <person name="Petrasek J."/>
            <person name="Van de Peer Y."/>
            <person name="Friml J."/>
            <person name="Beilby M."/>
            <person name="Dolan L."/>
            <person name="Kohara Y."/>
            <person name="Sugano S."/>
            <person name="Fujiyama A."/>
            <person name="Delaux P.-M."/>
            <person name="Quint M."/>
            <person name="TheiBen G."/>
            <person name="Hagemann M."/>
            <person name="Harholt J."/>
            <person name="Dunand C."/>
            <person name="Zachgo S."/>
            <person name="Langdale J."/>
            <person name="Maumus F."/>
            <person name="Straeten D.V.D."/>
            <person name="Gould S.B."/>
            <person name="Rensing S.A."/>
        </authorList>
    </citation>
    <scope>NUCLEOTIDE SEQUENCE [LARGE SCALE GENOMIC DNA]</scope>
    <source>
        <strain evidence="6 7">S276</strain>
    </source>
</reference>
<dbReference type="InterPro" id="IPR044817">
    <property type="entry name" value="SBP-like"/>
</dbReference>
<organism evidence="6 7">
    <name type="scientific">Chara braunii</name>
    <name type="common">Braun's stonewort</name>
    <dbReference type="NCBI Taxonomy" id="69332"/>
    <lineage>
        <taxon>Eukaryota</taxon>
        <taxon>Viridiplantae</taxon>
        <taxon>Streptophyta</taxon>
        <taxon>Charophyceae</taxon>
        <taxon>Charales</taxon>
        <taxon>Characeae</taxon>
        <taxon>Chara</taxon>
    </lineage>
</organism>
<feature type="domain" description="SBP-type" evidence="5">
    <location>
        <begin position="173"/>
        <end position="242"/>
    </location>
</feature>
<dbReference type="GO" id="GO:0005634">
    <property type="term" value="C:nucleus"/>
    <property type="evidence" value="ECO:0007669"/>
    <property type="project" value="InterPro"/>
</dbReference>
<feature type="region of interest" description="Disordered" evidence="4">
    <location>
        <begin position="128"/>
        <end position="158"/>
    </location>
</feature>
<keyword evidence="1" id="KW-0479">Metal-binding</keyword>
<evidence type="ECO:0000259" key="5">
    <source>
        <dbReference type="PROSITE" id="PS51141"/>
    </source>
</evidence>
<dbReference type="Pfam" id="PF03110">
    <property type="entry name" value="SBP"/>
    <property type="match status" value="1"/>
</dbReference>
<keyword evidence="3" id="KW-0862">Zinc</keyword>
<dbReference type="InterPro" id="IPR004333">
    <property type="entry name" value="SBP_dom"/>
</dbReference>
<gene>
    <name evidence="6" type="ORF">CBR_g30039</name>
</gene>
<dbReference type="EMBL" id="BFEA01000327">
    <property type="protein sequence ID" value="GBG79776.1"/>
    <property type="molecule type" value="Genomic_DNA"/>
</dbReference>
<name>A0A388LBW0_CHABU</name>
<feature type="compositionally biased region" description="Low complexity" evidence="4">
    <location>
        <begin position="143"/>
        <end position="152"/>
    </location>
</feature>